<dbReference type="PROSITE" id="PS51192">
    <property type="entry name" value="HELICASE_ATP_BIND_1"/>
    <property type="match status" value="1"/>
</dbReference>
<dbReference type="SMART" id="SM00490">
    <property type="entry name" value="HELICc"/>
    <property type="match status" value="1"/>
</dbReference>
<evidence type="ECO:0000256" key="7">
    <source>
        <dbReference type="ARBA" id="ARBA00022840"/>
    </source>
</evidence>
<evidence type="ECO:0000256" key="3">
    <source>
        <dbReference type="ARBA" id="ARBA00022552"/>
    </source>
</evidence>
<dbReference type="SMART" id="SM01178">
    <property type="entry name" value="DUF4217"/>
    <property type="match status" value="1"/>
</dbReference>
<feature type="domain" description="Helicase ATP-binding" evidence="14">
    <location>
        <begin position="38"/>
        <end position="224"/>
    </location>
</feature>
<dbReference type="Pfam" id="PF00271">
    <property type="entry name" value="Helicase_C"/>
    <property type="match status" value="1"/>
</dbReference>
<dbReference type="PROSITE" id="PS00039">
    <property type="entry name" value="DEAD_ATP_HELICASE"/>
    <property type="match status" value="1"/>
</dbReference>
<dbReference type="GO" id="GO:0005730">
    <property type="term" value="C:nucleolus"/>
    <property type="evidence" value="ECO:0007669"/>
    <property type="project" value="UniProtKB-SubCell"/>
</dbReference>
<dbReference type="AlphaFoldDB" id="A0A8J2TBB6"/>
<evidence type="ECO:0000256" key="2">
    <source>
        <dbReference type="ARBA" id="ARBA00022517"/>
    </source>
</evidence>
<dbReference type="InterPro" id="IPR014001">
    <property type="entry name" value="Helicase_ATP-bd"/>
</dbReference>
<keyword evidence="3" id="KW-0698">rRNA processing</keyword>
<evidence type="ECO:0000259" key="14">
    <source>
        <dbReference type="PROSITE" id="PS51192"/>
    </source>
</evidence>
<dbReference type="SUPFAM" id="SSF52540">
    <property type="entry name" value="P-loop containing nucleoside triphosphate hydrolases"/>
    <property type="match status" value="1"/>
</dbReference>
<comment type="catalytic activity">
    <reaction evidence="13">
        <text>ATP + H2O = ADP + phosphate + H(+)</text>
        <dbReference type="Rhea" id="RHEA:13065"/>
        <dbReference type="ChEBI" id="CHEBI:15377"/>
        <dbReference type="ChEBI" id="CHEBI:15378"/>
        <dbReference type="ChEBI" id="CHEBI:30616"/>
        <dbReference type="ChEBI" id="CHEBI:43474"/>
        <dbReference type="ChEBI" id="CHEBI:456216"/>
        <dbReference type="EC" id="3.6.4.13"/>
    </reaction>
</comment>
<comment type="function">
    <text evidence="13">RNA helicase.</text>
</comment>
<evidence type="ECO:0000256" key="6">
    <source>
        <dbReference type="ARBA" id="ARBA00022806"/>
    </source>
</evidence>
<name>A0A8J2TBB6_ZYGB2</name>
<evidence type="ECO:0000256" key="13">
    <source>
        <dbReference type="RuleBase" id="RU365068"/>
    </source>
</evidence>
<keyword evidence="2" id="KW-0690">Ribosome biogenesis</keyword>
<dbReference type="InterPro" id="IPR011545">
    <property type="entry name" value="DEAD/DEAH_box_helicase_dom"/>
</dbReference>
<dbReference type="InterPro" id="IPR001650">
    <property type="entry name" value="Helicase_C-like"/>
</dbReference>
<dbReference type="InterPro" id="IPR000629">
    <property type="entry name" value="RNA-helicase_DEAD-box_CS"/>
</dbReference>
<feature type="domain" description="Helicase C-terminal" evidence="15">
    <location>
        <begin position="248"/>
        <end position="405"/>
    </location>
</feature>
<evidence type="ECO:0000256" key="9">
    <source>
        <dbReference type="ARBA" id="ARBA00023054"/>
    </source>
</evidence>
<comment type="domain">
    <text evidence="13">The Q motif is unique to and characteristic of the DEAD box family of RNA helicases and controls ATP binding and hydrolysis.</text>
</comment>
<evidence type="ECO:0000256" key="12">
    <source>
        <dbReference type="RuleBase" id="RU000492"/>
    </source>
</evidence>
<dbReference type="GO" id="GO:0005524">
    <property type="term" value="F:ATP binding"/>
    <property type="evidence" value="ECO:0007669"/>
    <property type="project" value="UniProtKB-UniRule"/>
</dbReference>
<keyword evidence="17" id="KW-1185">Reference proteome</keyword>
<evidence type="ECO:0000259" key="15">
    <source>
        <dbReference type="PROSITE" id="PS51194"/>
    </source>
</evidence>
<keyword evidence="9" id="KW-0175">Coiled coil</keyword>
<evidence type="ECO:0000256" key="8">
    <source>
        <dbReference type="ARBA" id="ARBA00022884"/>
    </source>
</evidence>
<protein>
    <recommendedName>
        <fullName evidence="13">ATP-dependent RNA helicase</fullName>
        <ecNumber evidence="13">3.6.4.13</ecNumber>
    </recommendedName>
</protein>
<dbReference type="Pfam" id="PF00270">
    <property type="entry name" value="DEAD"/>
    <property type="match status" value="1"/>
</dbReference>
<evidence type="ECO:0000256" key="1">
    <source>
        <dbReference type="ARBA" id="ARBA00004604"/>
    </source>
</evidence>
<dbReference type="InterPro" id="IPR027417">
    <property type="entry name" value="P-loop_NTPase"/>
</dbReference>
<dbReference type="GO" id="GO:0006364">
    <property type="term" value="P:rRNA processing"/>
    <property type="evidence" value="ECO:0007669"/>
    <property type="project" value="UniProtKB-KW"/>
</dbReference>
<evidence type="ECO:0000256" key="10">
    <source>
        <dbReference type="ARBA" id="ARBA00023242"/>
    </source>
</evidence>
<dbReference type="Pfam" id="PF23681">
    <property type="entry name" value="CTT_SPB4"/>
    <property type="match status" value="1"/>
</dbReference>
<evidence type="ECO:0000313" key="16">
    <source>
        <dbReference type="EMBL" id="CDF90927.1"/>
    </source>
</evidence>
<dbReference type="Gene3D" id="3.40.50.300">
    <property type="entry name" value="P-loop containing nucleotide triphosphate hydrolases"/>
    <property type="match status" value="2"/>
</dbReference>
<dbReference type="Proteomes" id="UP000019375">
    <property type="component" value="Unassembled WGS sequence"/>
</dbReference>
<comment type="similarity">
    <text evidence="11">Belongs to the DEAD box helicase family. DDX55/SPB4 subfamily.</text>
</comment>
<dbReference type="GO" id="GO:0003723">
    <property type="term" value="F:RNA binding"/>
    <property type="evidence" value="ECO:0007669"/>
    <property type="project" value="UniProtKB-UniRule"/>
</dbReference>
<dbReference type="OrthoDB" id="7396459at2759"/>
<dbReference type="Pfam" id="PF13959">
    <property type="entry name" value="CTE_SPB4"/>
    <property type="match status" value="1"/>
</dbReference>
<evidence type="ECO:0000256" key="11">
    <source>
        <dbReference type="ARBA" id="ARBA00038002"/>
    </source>
</evidence>
<evidence type="ECO:0000256" key="4">
    <source>
        <dbReference type="ARBA" id="ARBA00022741"/>
    </source>
</evidence>
<comment type="subcellular location">
    <subcellularLocation>
        <location evidence="1">Nucleus</location>
        <location evidence="1">Nucleolus</location>
    </subcellularLocation>
</comment>
<dbReference type="InterPro" id="IPR056330">
    <property type="entry name" value="CTT_SPB4"/>
</dbReference>
<evidence type="ECO:0000256" key="5">
    <source>
        <dbReference type="ARBA" id="ARBA00022801"/>
    </source>
</evidence>
<dbReference type="PROSITE" id="PS51194">
    <property type="entry name" value="HELICASE_CTER"/>
    <property type="match status" value="1"/>
</dbReference>
<keyword evidence="10" id="KW-0539">Nucleus</keyword>
<keyword evidence="6 12" id="KW-0347">Helicase</keyword>
<dbReference type="CDD" id="cd18787">
    <property type="entry name" value="SF2_C_DEAD"/>
    <property type="match status" value="1"/>
</dbReference>
<gene>
    <name evidence="16" type="ORF">BN860_00892g</name>
</gene>
<dbReference type="GO" id="GO:0003724">
    <property type="term" value="F:RNA helicase activity"/>
    <property type="evidence" value="ECO:0007669"/>
    <property type="project" value="UniProtKB-EC"/>
</dbReference>
<keyword evidence="8 13" id="KW-0694">RNA-binding</keyword>
<keyword evidence="4 12" id="KW-0547">Nucleotide-binding</keyword>
<keyword evidence="5 12" id="KW-0378">Hydrolase</keyword>
<dbReference type="EMBL" id="HG316462">
    <property type="protein sequence ID" value="CDF90927.1"/>
    <property type="molecule type" value="Genomic_DNA"/>
</dbReference>
<dbReference type="GO" id="GO:0016787">
    <property type="term" value="F:hydrolase activity"/>
    <property type="evidence" value="ECO:0007669"/>
    <property type="project" value="UniProtKB-KW"/>
</dbReference>
<proteinExistence type="inferred from homology"/>
<dbReference type="InterPro" id="IPR025313">
    <property type="entry name" value="SPB4-like_CTE"/>
</dbReference>
<accession>A0A8J2TBB6</accession>
<reference evidence="17" key="1">
    <citation type="journal article" date="2013" name="Genome Announc.">
        <title>Genome sequence of the food spoilage yeast Zygosaccharomyces bailii CLIB 213(T).</title>
        <authorList>
            <person name="Galeote V."/>
            <person name="Bigey F."/>
            <person name="Devillers H."/>
            <person name="Neuveglise C."/>
            <person name="Dequin S."/>
        </authorList>
    </citation>
    <scope>NUCLEOTIDE SEQUENCE [LARGE SCALE GENOMIC DNA]</scope>
    <source>
        <strain evidence="17">CLIB 213 / ATCC 58445 / CBS 680 / CCRC 21525 / NBRC 1098 / NCYC 1416 / NRRL Y-2227</strain>
    </source>
</reference>
<dbReference type="EC" id="3.6.4.13" evidence="13"/>
<sequence>MSASLSWDDLKYPIQSWIKRGIDVMGFDAMTPVQAATVPMFARNKDVVVESVTGSGKTIAFVIPILEKIVTEEANNPNFKPGHFHSLIVTPTRELSNQIQSVIQEFLQHYPEEKYPIKSQLLVGTNQNTVRDDLADFINRRPQILVGTPGRILDFLQLPAVHTKSCSVVVLDEADRLLDDSFFGDVERILKLLPKQRRTGLFSATIGSAGDQIFKTGLRNPVKVTVNTKSKAPSSLGLFYTVIDPENKFRQFLSIVNSYKFRKCIVYFPTCISVTYFYSFMQYLRKEQKLLIEDVEFFSLHGKLQTNSRQKTLDSFVEVLGKAVLLTTDVAARGIDIPEVDLVIQLDPPSNTNMFLHRCGRAGRANKAGRAITFLNKGREEDYVPFLEVKNVELEEMPLKLIGLPPKEEFYNMFKNWLLQDRARYDLAVRSYVAFIRNYMKHSASSIFRLRSFDYLGLAKMYGLFRLPRMPEISKYFKDNNINDGWIVDPPIELDQYAYKDKNRERKRLELLKHSKQINDRKKEKYEAKQRNIAWSNKVQDHKEKNNKRSKMALRREAIEKQIAEESGSDDDVLEDWKEAIIQNRKRKKNQSSTVTGSFEDL</sequence>
<dbReference type="CDD" id="cd17960">
    <property type="entry name" value="DEADc_DDX55"/>
    <property type="match status" value="1"/>
</dbReference>
<evidence type="ECO:0000313" key="17">
    <source>
        <dbReference type="Proteomes" id="UP000019375"/>
    </source>
</evidence>
<dbReference type="PANTHER" id="PTHR24031">
    <property type="entry name" value="RNA HELICASE"/>
    <property type="match status" value="1"/>
</dbReference>
<organism evidence="16 17">
    <name type="scientific">Zygosaccharomyces bailii (strain CLIB 213 / ATCC 58445 / CBS 680 / BCRC 21525 / NBRC 1098 / NCYC 1416 / NRRL Y-2227)</name>
    <dbReference type="NCBI Taxonomy" id="1333698"/>
    <lineage>
        <taxon>Eukaryota</taxon>
        <taxon>Fungi</taxon>
        <taxon>Dikarya</taxon>
        <taxon>Ascomycota</taxon>
        <taxon>Saccharomycotina</taxon>
        <taxon>Saccharomycetes</taxon>
        <taxon>Saccharomycetales</taxon>
        <taxon>Saccharomycetaceae</taxon>
        <taxon>Zygosaccharomyces</taxon>
    </lineage>
</organism>
<dbReference type="SMART" id="SM00487">
    <property type="entry name" value="DEXDc"/>
    <property type="match status" value="1"/>
</dbReference>
<keyword evidence="7 12" id="KW-0067">ATP-binding</keyword>